<dbReference type="CDD" id="cd00051">
    <property type="entry name" value="EFh"/>
    <property type="match status" value="1"/>
</dbReference>
<reference evidence="21" key="1">
    <citation type="submission" date="2025-08" db="UniProtKB">
        <authorList>
            <consortium name="RefSeq"/>
        </authorList>
    </citation>
    <scope>IDENTIFICATION</scope>
</reference>
<dbReference type="RefSeq" id="XP_026189727.1">
    <property type="nucleotide sequence ID" value="XM_026333942.1"/>
</dbReference>
<evidence type="ECO:0000256" key="16">
    <source>
        <dbReference type="PROSITE-ProRule" id="PRU10141"/>
    </source>
</evidence>
<dbReference type="InterPro" id="IPR011992">
    <property type="entry name" value="EF-hand-dom_pair"/>
</dbReference>
<keyword evidence="8 16" id="KW-0547">Nucleotide-binding</keyword>
<dbReference type="CDD" id="cd05117">
    <property type="entry name" value="STKc_CAMK"/>
    <property type="match status" value="1"/>
</dbReference>
<dbReference type="EC" id="2.7.11.1" evidence="2"/>
<dbReference type="SMART" id="SM00220">
    <property type="entry name" value="S_TKc"/>
    <property type="match status" value="1"/>
</dbReference>
<dbReference type="PROSITE" id="PS50011">
    <property type="entry name" value="PROTEIN_KINASE_DOM"/>
    <property type="match status" value="1"/>
</dbReference>
<evidence type="ECO:0000313" key="21">
    <source>
        <dbReference type="RefSeq" id="XP_026189727.1"/>
    </source>
</evidence>
<sequence>MKNRLLNLARHHVPSVTGKPVQPDSSSAAPSATGVSCVSSPQATETQAISTQAGGPCRGQQDPVVVKPAAAMKTEKRQDDGVAARDTRSPESCGPDCSANHHHQHHDHVGLDAKPHFFSLCTKCANEGKDKQTREPARGFITRSESYLNASAASRWEVDELCGGAPQGKEPACSGPVFDRSRFVQEVQLDGSVTINDIFDFSHGQNLGKGSYGQVMKARDMKTGTTRAIKVVYKPRIENVTRLKREILIMKRLDHPNIIKLFEVYEDEKNLYLVMELCTGGELFERIIKSGHFSERYAACLMRQVFSAAAYCHANNVMHRDLKPENLLYADSSPLSALKVIDWGFAARCGRSHKFSSVVGTPYYVAPEVLFGKYGSECDIWSTGVILFILLCGYPPFHGKDNQAILKKVQVGEFTFDPRHWKRVSEPAKDLVRRCLTYVPSKRITAQEALQHPWIQAYTAGHGGVEQALSVRLGSDLIERFKSFQRLHKLKRLAITCVAYQLSDSEIGMLHDAFAALDKNADGVLTVSEIQQGLEQCGVQGDDVLEVLKELDTDGNGTIDYTEFIAASMDHKIYEQESACQNAFRVFDLDGDGKISVDELHKVLETNYIREAFSKDTVLEMIKEGDLNNDGMIDFDEFMRMMRGRQRKSSESTSPLARARALLYRRYDN</sequence>
<accession>A0A6P6RQD9</accession>
<comment type="cofactor">
    <cofactor evidence="1">
        <name>Mg(2+)</name>
        <dbReference type="ChEBI" id="CHEBI:18420"/>
    </cofactor>
</comment>
<evidence type="ECO:0000313" key="20">
    <source>
        <dbReference type="Proteomes" id="UP000515125"/>
    </source>
</evidence>
<feature type="domain" description="EF-hand" evidence="19">
    <location>
        <begin position="613"/>
        <end position="648"/>
    </location>
</feature>
<dbReference type="GO" id="GO:0005524">
    <property type="term" value="F:ATP binding"/>
    <property type="evidence" value="ECO:0007669"/>
    <property type="project" value="UniProtKB-UniRule"/>
</dbReference>
<keyword evidence="20" id="KW-1185">Reference proteome</keyword>
<comment type="catalytic activity">
    <reaction evidence="14">
        <text>L-threonyl-[protein] + ATP = O-phospho-L-threonyl-[protein] + ADP + H(+)</text>
        <dbReference type="Rhea" id="RHEA:46608"/>
        <dbReference type="Rhea" id="RHEA-COMP:11060"/>
        <dbReference type="Rhea" id="RHEA-COMP:11605"/>
        <dbReference type="ChEBI" id="CHEBI:15378"/>
        <dbReference type="ChEBI" id="CHEBI:30013"/>
        <dbReference type="ChEBI" id="CHEBI:30616"/>
        <dbReference type="ChEBI" id="CHEBI:61977"/>
        <dbReference type="ChEBI" id="CHEBI:456216"/>
        <dbReference type="EC" id="2.7.11.1"/>
    </reaction>
</comment>
<dbReference type="SUPFAM" id="SSF47473">
    <property type="entry name" value="EF-hand"/>
    <property type="match status" value="1"/>
</dbReference>
<feature type="compositionally biased region" description="Polar residues" evidence="17">
    <location>
        <begin position="23"/>
        <end position="53"/>
    </location>
</feature>
<keyword evidence="4" id="KW-0597">Phosphoprotein</keyword>
<evidence type="ECO:0000256" key="14">
    <source>
        <dbReference type="ARBA" id="ARBA00047899"/>
    </source>
</evidence>
<dbReference type="InterPro" id="IPR000719">
    <property type="entry name" value="Prot_kinase_dom"/>
</dbReference>
<dbReference type="InterPro" id="IPR008271">
    <property type="entry name" value="Ser/Thr_kinase_AS"/>
</dbReference>
<dbReference type="InterPro" id="IPR002048">
    <property type="entry name" value="EF_hand_dom"/>
</dbReference>
<evidence type="ECO:0000256" key="7">
    <source>
        <dbReference type="ARBA" id="ARBA00022737"/>
    </source>
</evidence>
<dbReference type="Proteomes" id="UP000515125">
    <property type="component" value="Unplaced"/>
</dbReference>
<keyword evidence="11 16" id="KW-0067">ATP-binding</keyword>
<dbReference type="GO" id="GO:0004674">
    <property type="term" value="F:protein serine/threonine kinase activity"/>
    <property type="evidence" value="ECO:0007669"/>
    <property type="project" value="UniProtKB-KW"/>
</dbReference>
<evidence type="ECO:0000259" key="19">
    <source>
        <dbReference type="PROSITE" id="PS50222"/>
    </source>
</evidence>
<keyword evidence="6" id="KW-0479">Metal-binding</keyword>
<dbReference type="InterPro" id="IPR018247">
    <property type="entry name" value="EF_Hand_1_Ca_BS"/>
</dbReference>
<dbReference type="OrthoDB" id="40902at2759"/>
<evidence type="ECO:0000256" key="2">
    <source>
        <dbReference type="ARBA" id="ARBA00012513"/>
    </source>
</evidence>
<dbReference type="Pfam" id="PF13499">
    <property type="entry name" value="EF-hand_7"/>
    <property type="match status" value="2"/>
</dbReference>
<evidence type="ECO:0000256" key="17">
    <source>
        <dbReference type="SAM" id="MobiDB-lite"/>
    </source>
</evidence>
<evidence type="ECO:0000256" key="10">
    <source>
        <dbReference type="ARBA" id="ARBA00022837"/>
    </source>
</evidence>
<feature type="domain" description="EF-hand" evidence="19">
    <location>
        <begin position="575"/>
        <end position="610"/>
    </location>
</feature>
<dbReference type="SUPFAM" id="SSF56112">
    <property type="entry name" value="Protein kinase-like (PK-like)"/>
    <property type="match status" value="1"/>
</dbReference>
<keyword evidence="7" id="KW-0677">Repeat</keyword>
<dbReference type="FunFam" id="3.30.200.20:FF:000315">
    <property type="entry name" value="Calcium-dependent protein kinase 3"/>
    <property type="match status" value="1"/>
</dbReference>
<dbReference type="GO" id="GO:0005509">
    <property type="term" value="F:calcium ion binding"/>
    <property type="evidence" value="ECO:0007669"/>
    <property type="project" value="InterPro"/>
</dbReference>
<dbReference type="FunFam" id="1.10.510.10:FF:000475">
    <property type="entry name" value="Calcium-dependent protein kinase 5"/>
    <property type="match status" value="1"/>
</dbReference>
<dbReference type="Gene3D" id="1.10.510.10">
    <property type="entry name" value="Transferase(Phosphotransferase) domain 1"/>
    <property type="match status" value="1"/>
</dbReference>
<keyword evidence="10" id="KW-0106">Calcium</keyword>
<evidence type="ECO:0000256" key="8">
    <source>
        <dbReference type="ARBA" id="ARBA00022741"/>
    </source>
</evidence>
<gene>
    <name evidence="21" type="primary">LOC34622733</name>
</gene>
<evidence type="ECO:0000256" key="9">
    <source>
        <dbReference type="ARBA" id="ARBA00022777"/>
    </source>
</evidence>
<dbReference type="FunFam" id="1.10.238.10:FF:000003">
    <property type="entry name" value="Calmodulin A"/>
    <property type="match status" value="1"/>
</dbReference>
<evidence type="ECO:0000256" key="1">
    <source>
        <dbReference type="ARBA" id="ARBA00001946"/>
    </source>
</evidence>
<keyword evidence="5" id="KW-0808">Transferase</keyword>
<feature type="domain" description="EF-hand" evidence="19">
    <location>
        <begin position="542"/>
        <end position="574"/>
    </location>
</feature>
<feature type="domain" description="EF-hand" evidence="19">
    <location>
        <begin position="505"/>
        <end position="540"/>
    </location>
</feature>
<keyword evidence="9 21" id="KW-0418">Kinase</keyword>
<evidence type="ECO:0000256" key="12">
    <source>
        <dbReference type="ARBA" id="ARBA00023288"/>
    </source>
</evidence>
<keyword evidence="3" id="KW-0723">Serine/threonine-protein kinase</keyword>
<organism evidence="20 21">
    <name type="scientific">Cyclospora cayetanensis</name>
    <dbReference type="NCBI Taxonomy" id="88456"/>
    <lineage>
        <taxon>Eukaryota</taxon>
        <taxon>Sar</taxon>
        <taxon>Alveolata</taxon>
        <taxon>Apicomplexa</taxon>
        <taxon>Conoidasida</taxon>
        <taxon>Coccidia</taxon>
        <taxon>Eucoccidiorida</taxon>
        <taxon>Eimeriorina</taxon>
        <taxon>Eimeriidae</taxon>
        <taxon>Cyclospora</taxon>
    </lineage>
</organism>
<dbReference type="PROSITE" id="PS50222">
    <property type="entry name" value="EF_HAND_2"/>
    <property type="match status" value="4"/>
</dbReference>
<dbReference type="PROSITE" id="PS00018">
    <property type="entry name" value="EF_HAND_1"/>
    <property type="match status" value="4"/>
</dbReference>
<dbReference type="InterPro" id="IPR017441">
    <property type="entry name" value="Protein_kinase_ATP_BS"/>
</dbReference>
<feature type="compositionally biased region" description="Basic and acidic residues" evidence="17">
    <location>
        <begin position="73"/>
        <end position="89"/>
    </location>
</feature>
<evidence type="ECO:0000256" key="11">
    <source>
        <dbReference type="ARBA" id="ARBA00022840"/>
    </source>
</evidence>
<dbReference type="PANTHER" id="PTHR24349">
    <property type="entry name" value="SERINE/THREONINE-PROTEIN KINASE"/>
    <property type="match status" value="1"/>
</dbReference>
<proteinExistence type="inferred from homology"/>
<dbReference type="Gene3D" id="3.30.200.20">
    <property type="entry name" value="Phosphorylase Kinase, domain 1"/>
    <property type="match status" value="1"/>
</dbReference>
<feature type="region of interest" description="Disordered" evidence="17">
    <location>
        <begin position="1"/>
        <end position="104"/>
    </location>
</feature>
<dbReference type="Gene3D" id="1.10.238.10">
    <property type="entry name" value="EF-hand"/>
    <property type="match status" value="2"/>
</dbReference>
<evidence type="ECO:0000256" key="15">
    <source>
        <dbReference type="ARBA" id="ARBA00048679"/>
    </source>
</evidence>
<evidence type="ECO:0000259" key="18">
    <source>
        <dbReference type="PROSITE" id="PS50011"/>
    </source>
</evidence>
<dbReference type="GeneID" id="34622733"/>
<dbReference type="InterPro" id="IPR011009">
    <property type="entry name" value="Kinase-like_dom_sf"/>
</dbReference>
<dbReference type="InterPro" id="IPR050205">
    <property type="entry name" value="CDPK_Ser/Thr_kinases"/>
</dbReference>
<dbReference type="PROSITE" id="PS00108">
    <property type="entry name" value="PROTEIN_KINASE_ST"/>
    <property type="match status" value="1"/>
</dbReference>
<protein>
    <recommendedName>
        <fullName evidence="2">non-specific serine/threonine protein kinase</fullName>
        <ecNumber evidence="2">2.7.11.1</ecNumber>
    </recommendedName>
</protein>
<evidence type="ECO:0000256" key="6">
    <source>
        <dbReference type="ARBA" id="ARBA00022723"/>
    </source>
</evidence>
<dbReference type="AlphaFoldDB" id="A0A6P6RQD9"/>
<dbReference type="PROSITE" id="PS00107">
    <property type="entry name" value="PROTEIN_KINASE_ATP"/>
    <property type="match status" value="1"/>
</dbReference>
<evidence type="ECO:0000256" key="3">
    <source>
        <dbReference type="ARBA" id="ARBA00022527"/>
    </source>
</evidence>
<evidence type="ECO:0000256" key="4">
    <source>
        <dbReference type="ARBA" id="ARBA00022553"/>
    </source>
</evidence>
<comment type="similarity">
    <text evidence="13">Belongs to the protein kinase superfamily. Ser/Thr protein kinase family. CDPK subfamily.</text>
</comment>
<dbReference type="SMART" id="SM00054">
    <property type="entry name" value="EFh"/>
    <property type="match status" value="4"/>
</dbReference>
<name>A0A6P6RQD9_9EIME</name>
<evidence type="ECO:0000256" key="13">
    <source>
        <dbReference type="ARBA" id="ARBA00024334"/>
    </source>
</evidence>
<evidence type="ECO:0000256" key="5">
    <source>
        <dbReference type="ARBA" id="ARBA00022679"/>
    </source>
</evidence>
<feature type="binding site" evidence="16">
    <location>
        <position position="230"/>
    </location>
    <ligand>
        <name>ATP</name>
        <dbReference type="ChEBI" id="CHEBI:30616"/>
    </ligand>
</feature>
<comment type="catalytic activity">
    <reaction evidence="15">
        <text>L-seryl-[protein] + ATP = O-phospho-L-seryl-[protein] + ADP + H(+)</text>
        <dbReference type="Rhea" id="RHEA:17989"/>
        <dbReference type="Rhea" id="RHEA-COMP:9863"/>
        <dbReference type="Rhea" id="RHEA-COMP:11604"/>
        <dbReference type="ChEBI" id="CHEBI:15378"/>
        <dbReference type="ChEBI" id="CHEBI:29999"/>
        <dbReference type="ChEBI" id="CHEBI:30616"/>
        <dbReference type="ChEBI" id="CHEBI:83421"/>
        <dbReference type="ChEBI" id="CHEBI:456216"/>
        <dbReference type="EC" id="2.7.11.1"/>
    </reaction>
</comment>
<dbReference type="Pfam" id="PF00069">
    <property type="entry name" value="Pkinase"/>
    <property type="match status" value="1"/>
</dbReference>
<keyword evidence="12" id="KW-0449">Lipoprotein</keyword>
<feature type="domain" description="Protein kinase" evidence="18">
    <location>
        <begin position="201"/>
        <end position="455"/>
    </location>
</feature>
<feature type="compositionally biased region" description="Basic residues" evidence="17">
    <location>
        <begin position="1"/>
        <end position="13"/>
    </location>
</feature>